<protein>
    <submittedName>
        <fullName evidence="1">Uncharacterized protein</fullName>
    </submittedName>
</protein>
<evidence type="ECO:0000313" key="2">
    <source>
        <dbReference type="Proteomes" id="UP001162992"/>
    </source>
</evidence>
<keyword evidence="2" id="KW-1185">Reference proteome</keyword>
<evidence type="ECO:0000313" key="1">
    <source>
        <dbReference type="EMBL" id="KAJ7539602.1"/>
    </source>
</evidence>
<accession>A0ACC2CCD1</accession>
<organism evidence="1 2">
    <name type="scientific">Diphasiastrum complanatum</name>
    <name type="common">Issler's clubmoss</name>
    <name type="synonym">Lycopodium complanatum</name>
    <dbReference type="NCBI Taxonomy" id="34168"/>
    <lineage>
        <taxon>Eukaryota</taxon>
        <taxon>Viridiplantae</taxon>
        <taxon>Streptophyta</taxon>
        <taxon>Embryophyta</taxon>
        <taxon>Tracheophyta</taxon>
        <taxon>Lycopodiopsida</taxon>
        <taxon>Lycopodiales</taxon>
        <taxon>Lycopodiaceae</taxon>
        <taxon>Lycopodioideae</taxon>
        <taxon>Diphasiastrum</taxon>
    </lineage>
</organism>
<dbReference type="Proteomes" id="UP001162992">
    <property type="component" value="Chromosome 11"/>
</dbReference>
<reference evidence="2" key="1">
    <citation type="journal article" date="2024" name="Proc. Natl. Acad. Sci. U.S.A.">
        <title>Extraordinary preservation of gene collinearity over three hundred million years revealed in homosporous lycophytes.</title>
        <authorList>
            <person name="Li C."/>
            <person name="Wickell D."/>
            <person name="Kuo L.Y."/>
            <person name="Chen X."/>
            <person name="Nie B."/>
            <person name="Liao X."/>
            <person name="Peng D."/>
            <person name="Ji J."/>
            <person name="Jenkins J."/>
            <person name="Williams M."/>
            <person name="Shu S."/>
            <person name="Plott C."/>
            <person name="Barry K."/>
            <person name="Rajasekar S."/>
            <person name="Grimwood J."/>
            <person name="Han X."/>
            <person name="Sun S."/>
            <person name="Hou Z."/>
            <person name="He W."/>
            <person name="Dai G."/>
            <person name="Sun C."/>
            <person name="Schmutz J."/>
            <person name="Leebens-Mack J.H."/>
            <person name="Li F.W."/>
            <person name="Wang L."/>
        </authorList>
    </citation>
    <scope>NUCLEOTIDE SEQUENCE [LARGE SCALE GENOMIC DNA]</scope>
    <source>
        <strain evidence="2">cv. PW_Plant_1</strain>
    </source>
</reference>
<sequence length="134" mass="13444">MRYDEAKGLVWRLPLVRAADVGKLGPAFGLGMGCGVGVGVGIVGGAGLGFGFPGLQLGVGLGVGCGVGVGFGYGLGKGRAYDENGGHSNLGKVRVRKNGAVSGSEVGAILDDFVSEIKRALETLDKGSDGRPRL</sequence>
<dbReference type="EMBL" id="CM055102">
    <property type="protein sequence ID" value="KAJ7539602.1"/>
    <property type="molecule type" value="Genomic_DNA"/>
</dbReference>
<comment type="caution">
    <text evidence="1">The sequence shown here is derived from an EMBL/GenBank/DDBJ whole genome shotgun (WGS) entry which is preliminary data.</text>
</comment>
<proteinExistence type="predicted"/>
<gene>
    <name evidence="1" type="ORF">O6H91_11G101100</name>
</gene>
<name>A0ACC2CCD1_DIPCM</name>